<name>A0ABP5XKD7_9ACTN</name>
<gene>
    <name evidence="2" type="ORF">GCM10010405_45080</name>
</gene>
<sequence>MGKENGTGGMNQPKLGWEFFGAELRRHREAAGLTQQELGERVFVSGTYIGQFETAVRKPQLDVAQRIDVELRTDGFFERVCRELVNRSPYARYFAAVAELETSATSVYEYDPLFVPGLLQTEAYARAVFLANQPLAPEGEIAENVRMRLERARILHGAKKPFVWAVLDEAAIRRRVGGAETMAEQLRHILELATDRHVVAQVLPFSAGAPALQGMTKFMAFTDAPPVAYVEGPGTGNLLDDPATVAQCELAYDLVRAAALSPEASLALIESVAEEHANEQTA</sequence>
<keyword evidence="3" id="KW-1185">Reference proteome</keyword>
<dbReference type="RefSeq" id="WP_344326421.1">
    <property type="nucleotide sequence ID" value="NZ_BAAASZ010000031.1"/>
</dbReference>
<dbReference type="SMART" id="SM00530">
    <property type="entry name" value="HTH_XRE"/>
    <property type="match status" value="1"/>
</dbReference>
<comment type="caution">
    <text evidence="2">The sequence shown here is derived from an EMBL/GenBank/DDBJ whole genome shotgun (WGS) entry which is preliminary data.</text>
</comment>
<dbReference type="SUPFAM" id="SSF47413">
    <property type="entry name" value="lambda repressor-like DNA-binding domains"/>
    <property type="match status" value="1"/>
</dbReference>
<dbReference type="Proteomes" id="UP001501638">
    <property type="component" value="Unassembled WGS sequence"/>
</dbReference>
<dbReference type="Pfam" id="PF19054">
    <property type="entry name" value="DUF5753"/>
    <property type="match status" value="1"/>
</dbReference>
<proteinExistence type="predicted"/>
<dbReference type="Pfam" id="PF13560">
    <property type="entry name" value="HTH_31"/>
    <property type="match status" value="1"/>
</dbReference>
<reference evidence="3" key="1">
    <citation type="journal article" date="2019" name="Int. J. Syst. Evol. Microbiol.">
        <title>The Global Catalogue of Microorganisms (GCM) 10K type strain sequencing project: providing services to taxonomists for standard genome sequencing and annotation.</title>
        <authorList>
            <consortium name="The Broad Institute Genomics Platform"/>
            <consortium name="The Broad Institute Genome Sequencing Center for Infectious Disease"/>
            <person name="Wu L."/>
            <person name="Ma J."/>
        </authorList>
    </citation>
    <scope>NUCLEOTIDE SEQUENCE [LARGE SCALE GENOMIC DNA]</scope>
    <source>
        <strain evidence="3">JCM 6305</strain>
    </source>
</reference>
<organism evidence="2 3">
    <name type="scientific">Streptomyces macrosporus</name>
    <dbReference type="NCBI Taxonomy" id="44032"/>
    <lineage>
        <taxon>Bacteria</taxon>
        <taxon>Bacillati</taxon>
        <taxon>Actinomycetota</taxon>
        <taxon>Actinomycetes</taxon>
        <taxon>Kitasatosporales</taxon>
        <taxon>Streptomycetaceae</taxon>
        <taxon>Streptomyces</taxon>
    </lineage>
</organism>
<dbReference type="CDD" id="cd00093">
    <property type="entry name" value="HTH_XRE"/>
    <property type="match status" value="1"/>
</dbReference>
<protein>
    <submittedName>
        <fullName evidence="2">Helix-turn-helix transcriptional regulator</fullName>
    </submittedName>
</protein>
<dbReference type="InterPro" id="IPR043917">
    <property type="entry name" value="DUF5753"/>
</dbReference>
<dbReference type="EMBL" id="BAAASZ010000031">
    <property type="protein sequence ID" value="GAA2456021.1"/>
    <property type="molecule type" value="Genomic_DNA"/>
</dbReference>
<accession>A0ABP5XKD7</accession>
<evidence type="ECO:0000313" key="3">
    <source>
        <dbReference type="Proteomes" id="UP001501638"/>
    </source>
</evidence>
<evidence type="ECO:0000259" key="1">
    <source>
        <dbReference type="PROSITE" id="PS50943"/>
    </source>
</evidence>
<dbReference type="PROSITE" id="PS50943">
    <property type="entry name" value="HTH_CROC1"/>
    <property type="match status" value="1"/>
</dbReference>
<dbReference type="InterPro" id="IPR001387">
    <property type="entry name" value="Cro/C1-type_HTH"/>
</dbReference>
<feature type="domain" description="HTH cro/C1-type" evidence="1">
    <location>
        <begin position="24"/>
        <end position="67"/>
    </location>
</feature>
<dbReference type="Gene3D" id="1.10.260.40">
    <property type="entry name" value="lambda repressor-like DNA-binding domains"/>
    <property type="match status" value="1"/>
</dbReference>
<dbReference type="InterPro" id="IPR010982">
    <property type="entry name" value="Lambda_DNA-bd_dom_sf"/>
</dbReference>
<evidence type="ECO:0000313" key="2">
    <source>
        <dbReference type="EMBL" id="GAA2456021.1"/>
    </source>
</evidence>